<comment type="cofactor">
    <cofactor evidence="1">
        <name>Mn(2+)</name>
        <dbReference type="ChEBI" id="CHEBI:29035"/>
    </cofactor>
</comment>
<dbReference type="CDD" id="cd16009">
    <property type="entry name" value="PPM"/>
    <property type="match status" value="1"/>
</dbReference>
<gene>
    <name evidence="8" type="primary">deoB_4</name>
    <name evidence="8" type="ORF">SDC9_35954</name>
</gene>
<evidence type="ECO:0000256" key="6">
    <source>
        <dbReference type="ARBA" id="ARBA00023235"/>
    </source>
</evidence>
<dbReference type="HAMAP" id="MF_00740">
    <property type="entry name" value="Phosphopentomut"/>
    <property type="match status" value="1"/>
</dbReference>
<dbReference type="PANTHER" id="PTHR21110:SF0">
    <property type="entry name" value="PHOSPHOPENTOMUTASE"/>
    <property type="match status" value="1"/>
</dbReference>
<keyword evidence="3" id="KW-0963">Cytoplasm</keyword>
<dbReference type="GO" id="GO:0043094">
    <property type="term" value="P:metabolic compound salvage"/>
    <property type="evidence" value="ECO:0007669"/>
    <property type="project" value="InterPro"/>
</dbReference>
<reference evidence="8" key="1">
    <citation type="submission" date="2019-08" db="EMBL/GenBank/DDBJ databases">
        <authorList>
            <person name="Kucharzyk K."/>
            <person name="Murdoch R.W."/>
            <person name="Higgins S."/>
            <person name="Loffler F."/>
        </authorList>
    </citation>
    <scope>NUCLEOTIDE SEQUENCE</scope>
</reference>
<dbReference type="PANTHER" id="PTHR21110">
    <property type="entry name" value="PHOSPHOPENTOMUTASE"/>
    <property type="match status" value="1"/>
</dbReference>
<dbReference type="EMBL" id="VSSQ01000290">
    <property type="protein sequence ID" value="MPL89912.1"/>
    <property type="molecule type" value="Genomic_DNA"/>
</dbReference>
<dbReference type="GO" id="GO:0000287">
    <property type="term" value="F:magnesium ion binding"/>
    <property type="evidence" value="ECO:0007669"/>
    <property type="project" value="InterPro"/>
</dbReference>
<dbReference type="InterPro" id="IPR010045">
    <property type="entry name" value="DeoB"/>
</dbReference>
<keyword evidence="5" id="KW-0464">Manganese</keyword>
<dbReference type="GO" id="GO:0008973">
    <property type="term" value="F:phosphopentomutase activity"/>
    <property type="evidence" value="ECO:0007669"/>
    <property type="project" value="UniProtKB-EC"/>
</dbReference>
<dbReference type="PIRSF" id="PIRSF001491">
    <property type="entry name" value="Ppentomutase"/>
    <property type="match status" value="1"/>
</dbReference>
<dbReference type="NCBIfam" id="NF003766">
    <property type="entry name" value="PRK05362.1"/>
    <property type="match status" value="1"/>
</dbReference>
<dbReference type="GO" id="GO:0005829">
    <property type="term" value="C:cytosol"/>
    <property type="evidence" value="ECO:0007669"/>
    <property type="project" value="TreeGrafter"/>
</dbReference>
<dbReference type="EC" id="5.4.2.7" evidence="8"/>
<protein>
    <submittedName>
        <fullName evidence="8">Phosphopentomutase</fullName>
        <ecNumber evidence="8">5.4.2.7</ecNumber>
    </submittedName>
</protein>
<dbReference type="InterPro" id="IPR017850">
    <property type="entry name" value="Alkaline_phosphatase_core_sf"/>
</dbReference>
<dbReference type="GO" id="GO:0009117">
    <property type="term" value="P:nucleotide metabolic process"/>
    <property type="evidence" value="ECO:0007669"/>
    <property type="project" value="InterPro"/>
</dbReference>
<organism evidence="8">
    <name type="scientific">bioreactor metagenome</name>
    <dbReference type="NCBI Taxonomy" id="1076179"/>
    <lineage>
        <taxon>unclassified sequences</taxon>
        <taxon>metagenomes</taxon>
        <taxon>ecological metagenomes</taxon>
    </lineage>
</organism>
<dbReference type="NCBIfam" id="TIGR01696">
    <property type="entry name" value="deoB"/>
    <property type="match status" value="1"/>
</dbReference>
<evidence type="ECO:0000256" key="4">
    <source>
        <dbReference type="ARBA" id="ARBA00022723"/>
    </source>
</evidence>
<evidence type="ECO:0000313" key="8">
    <source>
        <dbReference type="EMBL" id="MPL89912.1"/>
    </source>
</evidence>
<keyword evidence="6 8" id="KW-0413">Isomerase</keyword>
<evidence type="ECO:0000256" key="3">
    <source>
        <dbReference type="ARBA" id="ARBA00022490"/>
    </source>
</evidence>
<proteinExistence type="inferred from homology"/>
<dbReference type="FunFam" id="3.30.70.1250:FF:000001">
    <property type="entry name" value="Phosphopentomutase"/>
    <property type="match status" value="1"/>
</dbReference>
<dbReference type="SUPFAM" id="SSF143856">
    <property type="entry name" value="DeoB insert domain-like"/>
    <property type="match status" value="1"/>
</dbReference>
<keyword evidence="4" id="KW-0479">Metal-binding</keyword>
<dbReference type="InterPro" id="IPR024052">
    <property type="entry name" value="Phosphopentomutase_DeoB_cap_sf"/>
</dbReference>
<comment type="similarity">
    <text evidence="2">Belongs to the phosphopentomutase family.</text>
</comment>
<evidence type="ECO:0000259" key="7">
    <source>
        <dbReference type="Pfam" id="PF01676"/>
    </source>
</evidence>
<accession>A0A644VGW3</accession>
<dbReference type="SUPFAM" id="SSF53649">
    <property type="entry name" value="Alkaline phosphatase-like"/>
    <property type="match status" value="1"/>
</dbReference>
<evidence type="ECO:0000256" key="1">
    <source>
        <dbReference type="ARBA" id="ARBA00001936"/>
    </source>
</evidence>
<dbReference type="Gene3D" id="3.30.70.1250">
    <property type="entry name" value="Phosphopentomutase"/>
    <property type="match status" value="1"/>
</dbReference>
<sequence length="408" mass="44560">MSRAVILLLDSFGIGNAPDAAKFGDAGADTFGHIVKWCAENRKNPDGTPNYLHLPNMARLGLGRASKLSTGNVLAHPIGDDSSVIGAYGYAREISHGKDTLSGHWEITGVPVDFEWGYFPDKPKCFPEELIDAIIKEGNLPGVLGEKHFSGTKIIKELGEEHCKTGKPIIYTSGDSVLQIACHEKYFGLEKLYALCKISYKLVQPYHIARVIARPFIGDDAESFRRTGNRHDFAVPAPADTLLDILTEHGGKVYAIGKIADIFAHRGISKHFSGTGLEELFKVTMEALAEAGDKSLVFANFVDFDSSYGHRRDPAGYGAGLEYIDSCLPNLFNALQPDDVVLITADHGCDPTWYGSDHTREHIPVLFFGPKIKAQALPPMETFSDLGQTLAEHLGLKLEKGKAQPIKL</sequence>
<comment type="caution">
    <text evidence="8">The sequence shown here is derived from an EMBL/GenBank/DDBJ whole genome shotgun (WGS) entry which is preliminary data.</text>
</comment>
<name>A0A644VGW3_9ZZZZ</name>
<feature type="domain" description="Metalloenzyme" evidence="7">
    <location>
        <begin position="3"/>
        <end position="397"/>
    </location>
</feature>
<dbReference type="Gene3D" id="3.40.720.10">
    <property type="entry name" value="Alkaline Phosphatase, subunit A"/>
    <property type="match status" value="1"/>
</dbReference>
<dbReference type="InterPro" id="IPR006124">
    <property type="entry name" value="Metalloenzyme"/>
</dbReference>
<evidence type="ECO:0000256" key="2">
    <source>
        <dbReference type="ARBA" id="ARBA00010373"/>
    </source>
</evidence>
<dbReference type="Pfam" id="PF01676">
    <property type="entry name" value="Metalloenzyme"/>
    <property type="match status" value="1"/>
</dbReference>
<evidence type="ECO:0000256" key="5">
    <source>
        <dbReference type="ARBA" id="ARBA00023211"/>
    </source>
</evidence>
<dbReference type="AlphaFoldDB" id="A0A644VGW3"/>